<evidence type="ECO:0000313" key="2">
    <source>
        <dbReference type="Proteomes" id="UP001446032"/>
    </source>
</evidence>
<reference evidence="1 2" key="1">
    <citation type="submission" date="2024-03" db="EMBL/GenBank/DDBJ databases">
        <title>Human intestinal bacterial collection.</title>
        <authorList>
            <person name="Pauvert C."/>
            <person name="Hitch T.C.A."/>
            <person name="Clavel T."/>
        </authorList>
    </citation>
    <scope>NUCLEOTIDE SEQUENCE [LARGE SCALE GENOMIC DNA]</scope>
    <source>
        <strain evidence="1 2">CLA-AA-H95</strain>
    </source>
</reference>
<accession>A0ABV1AKB7</accession>
<gene>
    <name evidence="1" type="ORF">WMO75_03420</name>
</gene>
<proteinExistence type="predicted"/>
<name>A0ABV1AKB7_9FIRM</name>
<protein>
    <submittedName>
        <fullName evidence="1">Uncharacterized protein</fullName>
    </submittedName>
</protein>
<comment type="caution">
    <text evidence="1">The sequence shown here is derived from an EMBL/GenBank/DDBJ whole genome shotgun (WGS) entry which is preliminary data.</text>
</comment>
<sequence length="271" mass="30647">MKDLLHPSLLQINYLMTLEKIEKKRGCVGTVADICGVSHGPVSRFFKECVNYGYLTEQYTFTEAGTRALRMYERILQVTQSYLTRLGVSEESRQESLRQLIENVDYELLLSITRSDTQVKKDTTISQESSTPNFLEKVLERGNYEVGIALHQVNRTGGPRLSMAHQGFEHIAVIRNNSRGSWLELTICPVHGISRIDGKDMTGWLSSLKYENHGQLCEVDLRANKVRIPLSACRFTRSSHGNIKGMIMITVTCTAGKAHMPESTALLTFWM</sequence>
<evidence type="ECO:0000313" key="1">
    <source>
        <dbReference type="EMBL" id="MEQ2357404.1"/>
    </source>
</evidence>
<organism evidence="1 2">
    <name type="scientific">Blautia intestinihominis</name>
    <dbReference type="NCBI Taxonomy" id="3133152"/>
    <lineage>
        <taxon>Bacteria</taxon>
        <taxon>Bacillati</taxon>
        <taxon>Bacillota</taxon>
        <taxon>Clostridia</taxon>
        <taxon>Lachnospirales</taxon>
        <taxon>Lachnospiraceae</taxon>
        <taxon>Blautia</taxon>
    </lineage>
</organism>
<dbReference type="EMBL" id="JBBMEI010000006">
    <property type="protein sequence ID" value="MEQ2357404.1"/>
    <property type="molecule type" value="Genomic_DNA"/>
</dbReference>
<keyword evidence="2" id="KW-1185">Reference proteome</keyword>
<dbReference type="RefSeq" id="WP_291580255.1">
    <property type="nucleotide sequence ID" value="NZ_JBBMEI010000006.1"/>
</dbReference>
<dbReference type="Proteomes" id="UP001446032">
    <property type="component" value="Unassembled WGS sequence"/>
</dbReference>